<comment type="caution">
    <text evidence="2">The sequence shown here is derived from an EMBL/GenBank/DDBJ whole genome shotgun (WGS) entry which is preliminary data.</text>
</comment>
<dbReference type="InterPro" id="IPR001347">
    <property type="entry name" value="SIS_dom"/>
</dbReference>
<dbReference type="PROSITE" id="PS51464">
    <property type="entry name" value="SIS"/>
    <property type="match status" value="1"/>
</dbReference>
<dbReference type="InterPro" id="IPR050099">
    <property type="entry name" value="SIS_GmhA/DiaA_subfam"/>
</dbReference>
<dbReference type="PANTHER" id="PTHR30390:SF6">
    <property type="entry name" value="DNAA INITIATOR-ASSOCIATING PROTEIN DIAA"/>
    <property type="match status" value="1"/>
</dbReference>
<protein>
    <submittedName>
        <fullName evidence="2">SIS domain-containing protein</fullName>
    </submittedName>
</protein>
<sequence length="194" mass="20462">MGDTLMRDEIEAHFHMADAMRAEVAGIEKIAAAIWDSLSGDGRLYAFGNGGSASEALHFTGELVGRYKAERAPLAALALPADVAALTCIGNDYAFDEVFARQLRAHARPGDIAVGFTTSGRSANVVKGLDAARAAGAATVLFTGEAGRDAAQRADHAFISPSTTTARIQEMHQLAMHLICARIDQFATQLSTEA</sequence>
<dbReference type="RefSeq" id="WP_275631346.1">
    <property type="nucleotide sequence ID" value="NZ_JARGYD010000001.1"/>
</dbReference>
<reference evidence="3" key="1">
    <citation type="journal article" date="2019" name="Int. J. Syst. Evol. Microbiol.">
        <title>The Global Catalogue of Microorganisms (GCM) 10K type strain sequencing project: providing services to taxonomists for standard genome sequencing and annotation.</title>
        <authorList>
            <consortium name="The Broad Institute Genomics Platform"/>
            <consortium name="The Broad Institute Genome Sequencing Center for Infectious Disease"/>
            <person name="Wu L."/>
            <person name="Ma J."/>
        </authorList>
    </citation>
    <scope>NUCLEOTIDE SEQUENCE [LARGE SCALE GENOMIC DNA]</scope>
    <source>
        <strain evidence="3">KCTC 52366</strain>
    </source>
</reference>
<name>A0ABV7GV58_9RHOB</name>
<dbReference type="Pfam" id="PF13580">
    <property type="entry name" value="SIS_2"/>
    <property type="match status" value="1"/>
</dbReference>
<evidence type="ECO:0000313" key="3">
    <source>
        <dbReference type="Proteomes" id="UP001595632"/>
    </source>
</evidence>
<dbReference type="EMBL" id="JBHRTB010000010">
    <property type="protein sequence ID" value="MFC3144085.1"/>
    <property type="molecule type" value="Genomic_DNA"/>
</dbReference>
<dbReference type="SUPFAM" id="SSF53697">
    <property type="entry name" value="SIS domain"/>
    <property type="match status" value="1"/>
</dbReference>
<dbReference type="InterPro" id="IPR046348">
    <property type="entry name" value="SIS_dom_sf"/>
</dbReference>
<dbReference type="CDD" id="cd05006">
    <property type="entry name" value="SIS_GmhA"/>
    <property type="match status" value="1"/>
</dbReference>
<dbReference type="PANTHER" id="PTHR30390">
    <property type="entry name" value="SEDOHEPTULOSE 7-PHOSPHATE ISOMERASE / DNAA INITIATOR-ASSOCIATING FACTOR FOR REPLICATION INITIATION"/>
    <property type="match status" value="1"/>
</dbReference>
<dbReference type="InterPro" id="IPR035461">
    <property type="entry name" value="GmhA/DiaA"/>
</dbReference>
<proteinExistence type="predicted"/>
<gene>
    <name evidence="2" type="ORF">ACFOGP_15300</name>
</gene>
<feature type="domain" description="SIS" evidence="1">
    <location>
        <begin position="34"/>
        <end position="194"/>
    </location>
</feature>
<organism evidence="2 3">
    <name type="scientific">Psychromarinibacter halotolerans</name>
    <dbReference type="NCBI Taxonomy" id="1775175"/>
    <lineage>
        <taxon>Bacteria</taxon>
        <taxon>Pseudomonadati</taxon>
        <taxon>Pseudomonadota</taxon>
        <taxon>Alphaproteobacteria</taxon>
        <taxon>Rhodobacterales</taxon>
        <taxon>Paracoccaceae</taxon>
        <taxon>Psychromarinibacter</taxon>
    </lineage>
</organism>
<dbReference type="Proteomes" id="UP001595632">
    <property type="component" value="Unassembled WGS sequence"/>
</dbReference>
<evidence type="ECO:0000259" key="1">
    <source>
        <dbReference type="PROSITE" id="PS51464"/>
    </source>
</evidence>
<dbReference type="Gene3D" id="3.40.50.10490">
    <property type="entry name" value="Glucose-6-phosphate isomerase like protein, domain 1"/>
    <property type="match status" value="1"/>
</dbReference>
<accession>A0ABV7GV58</accession>
<keyword evidence="3" id="KW-1185">Reference proteome</keyword>
<evidence type="ECO:0000313" key="2">
    <source>
        <dbReference type="EMBL" id="MFC3144085.1"/>
    </source>
</evidence>